<evidence type="ECO:0008006" key="4">
    <source>
        <dbReference type="Google" id="ProtNLM"/>
    </source>
</evidence>
<dbReference type="AlphaFoldDB" id="A0A1E7EN23"/>
<dbReference type="OrthoDB" id="48684at2759"/>
<dbReference type="NCBIfam" id="TIGR01444">
    <property type="entry name" value="fkbM_fam"/>
    <property type="match status" value="1"/>
</dbReference>
<keyword evidence="3" id="KW-1185">Reference proteome</keyword>
<reference evidence="2 3" key="1">
    <citation type="submission" date="2016-09" db="EMBL/GenBank/DDBJ databases">
        <title>Extensive genetic diversity and differential bi-allelic expression allows diatom success in the polar Southern Ocean.</title>
        <authorList>
            <consortium name="DOE Joint Genome Institute"/>
            <person name="Mock T."/>
            <person name="Otillar R.P."/>
            <person name="Strauss J."/>
            <person name="Dupont C."/>
            <person name="Frickenhaus S."/>
            <person name="Maumus F."/>
            <person name="Mcmullan M."/>
            <person name="Sanges R."/>
            <person name="Schmutz J."/>
            <person name="Toseland A."/>
            <person name="Valas R."/>
            <person name="Veluchamy A."/>
            <person name="Ward B.J."/>
            <person name="Allen A."/>
            <person name="Barry K."/>
            <person name="Falciatore A."/>
            <person name="Ferrante M."/>
            <person name="Fortunato A.E."/>
            <person name="Gloeckner G."/>
            <person name="Gruber A."/>
            <person name="Hipkin R."/>
            <person name="Janech M."/>
            <person name="Kroth P."/>
            <person name="Leese F."/>
            <person name="Lindquist E."/>
            <person name="Lyon B.R."/>
            <person name="Martin J."/>
            <person name="Mayer C."/>
            <person name="Parker M."/>
            <person name="Quesneville H."/>
            <person name="Raymond J."/>
            <person name="Uhlig C."/>
            <person name="Valentin K.U."/>
            <person name="Worden A.Z."/>
            <person name="Armbrust E.V."/>
            <person name="Bowler C."/>
            <person name="Green B."/>
            <person name="Moulton V."/>
            <person name="Van Oosterhout C."/>
            <person name="Grigoriev I."/>
        </authorList>
    </citation>
    <scope>NUCLEOTIDE SEQUENCE [LARGE SCALE GENOMIC DNA]</scope>
    <source>
        <strain evidence="2 3">CCMP1102</strain>
    </source>
</reference>
<evidence type="ECO:0000313" key="3">
    <source>
        <dbReference type="Proteomes" id="UP000095751"/>
    </source>
</evidence>
<dbReference type="InterPro" id="IPR006342">
    <property type="entry name" value="FkbM_mtfrase"/>
</dbReference>
<accession>A0A1E7EN23</accession>
<dbReference type="SUPFAM" id="SSF53335">
    <property type="entry name" value="S-adenosyl-L-methionine-dependent methyltransferases"/>
    <property type="match status" value="1"/>
</dbReference>
<evidence type="ECO:0000256" key="1">
    <source>
        <dbReference type="SAM" id="MobiDB-lite"/>
    </source>
</evidence>
<dbReference type="InterPro" id="IPR029063">
    <property type="entry name" value="SAM-dependent_MTases_sf"/>
</dbReference>
<protein>
    <recommendedName>
        <fullName evidence="4">Methyltransferase FkbM domain-containing protein</fullName>
    </recommendedName>
</protein>
<feature type="region of interest" description="Disordered" evidence="1">
    <location>
        <begin position="137"/>
        <end position="157"/>
    </location>
</feature>
<dbReference type="InParanoid" id="A0A1E7EN23"/>
<evidence type="ECO:0000313" key="2">
    <source>
        <dbReference type="EMBL" id="OEU07338.1"/>
    </source>
</evidence>
<dbReference type="KEGG" id="fcy:FRACYDRAFT_174573"/>
<dbReference type="Gene3D" id="3.40.50.150">
    <property type="entry name" value="Vaccinia Virus protein VP39"/>
    <property type="match status" value="1"/>
</dbReference>
<dbReference type="Proteomes" id="UP000095751">
    <property type="component" value="Unassembled WGS sequence"/>
</dbReference>
<name>A0A1E7EN23_9STRA</name>
<proteinExistence type="predicted"/>
<dbReference type="EMBL" id="KV784386">
    <property type="protein sequence ID" value="OEU07338.1"/>
    <property type="molecule type" value="Genomic_DNA"/>
</dbReference>
<sequence length="157" mass="16925">MGGNIGMWTLEAAAANHQTLTLEPSRDNYERICETVNRNQFHDRIHLMTIAATSVPATFTLNVPRGNKGGTSVVAVEKSTTGTDTDSNGGIITIQGFPIDSLHLPLDRPVVMKVDVDRGTYGCARILEKCQHGTCGHGTEADDSLQQRGSAKMEESV</sequence>
<organism evidence="2 3">
    <name type="scientific">Fragilariopsis cylindrus CCMP1102</name>
    <dbReference type="NCBI Taxonomy" id="635003"/>
    <lineage>
        <taxon>Eukaryota</taxon>
        <taxon>Sar</taxon>
        <taxon>Stramenopiles</taxon>
        <taxon>Ochrophyta</taxon>
        <taxon>Bacillariophyta</taxon>
        <taxon>Bacillariophyceae</taxon>
        <taxon>Bacillariophycidae</taxon>
        <taxon>Bacillariales</taxon>
        <taxon>Bacillariaceae</taxon>
        <taxon>Fragilariopsis</taxon>
    </lineage>
</organism>
<gene>
    <name evidence="2" type="ORF">FRACYDRAFT_174573</name>
</gene>